<dbReference type="STRING" id="525918.SAMN05660964_03665"/>
<dbReference type="NCBIfam" id="TIGR00103">
    <property type="entry name" value="DNA_YbaB_EbfC"/>
    <property type="match status" value="1"/>
</dbReference>
<dbReference type="Gene3D" id="3.30.1310.10">
    <property type="entry name" value="Nucleoid-associated protein YbaB-like domain"/>
    <property type="match status" value="1"/>
</dbReference>
<dbReference type="RefSeq" id="WP_425441584.1">
    <property type="nucleotide sequence ID" value="NZ_FNQP01000039.1"/>
</dbReference>
<comment type="similarity">
    <text evidence="4">Belongs to the YbaB/EbfC family.</text>
</comment>
<comment type="subunit">
    <text evidence="1 4">Homodimer.</text>
</comment>
<dbReference type="GO" id="GO:0005829">
    <property type="term" value="C:cytosol"/>
    <property type="evidence" value="ECO:0007669"/>
    <property type="project" value="TreeGrafter"/>
</dbReference>
<dbReference type="AlphaFoldDB" id="A0A1H4GTS8"/>
<dbReference type="Proteomes" id="UP000199397">
    <property type="component" value="Unassembled WGS sequence"/>
</dbReference>
<dbReference type="InterPro" id="IPR036894">
    <property type="entry name" value="YbaB-like_sf"/>
</dbReference>
<dbReference type="PIRSF" id="PIRSF004555">
    <property type="entry name" value="UCP004555"/>
    <property type="match status" value="1"/>
</dbReference>
<evidence type="ECO:0000313" key="7">
    <source>
        <dbReference type="Proteomes" id="UP000199397"/>
    </source>
</evidence>
<gene>
    <name evidence="6" type="ORF">SAMN05660964_03665</name>
</gene>
<evidence type="ECO:0000256" key="2">
    <source>
        <dbReference type="ARBA" id="ARBA00022490"/>
    </source>
</evidence>
<comment type="subcellular location">
    <subcellularLocation>
        <location evidence="4">Cytoplasm</location>
        <location evidence="4">Nucleoid</location>
    </subcellularLocation>
</comment>
<dbReference type="HAMAP" id="MF_00274">
    <property type="entry name" value="DNA_YbaB_EbfC"/>
    <property type="match status" value="1"/>
</dbReference>
<dbReference type="FunFam" id="3.30.1310.10:FF:000001">
    <property type="entry name" value="Nucleoid-associated protein YbaB"/>
    <property type="match status" value="1"/>
</dbReference>
<dbReference type="Pfam" id="PF02575">
    <property type="entry name" value="YbaB_DNA_bd"/>
    <property type="match status" value="1"/>
</dbReference>
<dbReference type="InterPro" id="IPR004401">
    <property type="entry name" value="YbaB/EbfC"/>
</dbReference>
<dbReference type="PANTHER" id="PTHR33449">
    <property type="entry name" value="NUCLEOID-ASSOCIATED PROTEIN YBAB"/>
    <property type="match status" value="1"/>
</dbReference>
<reference evidence="6 7" key="1">
    <citation type="submission" date="2016-10" db="EMBL/GenBank/DDBJ databases">
        <authorList>
            <person name="de Groot N.N."/>
        </authorList>
    </citation>
    <scope>NUCLEOTIDE SEQUENCE [LARGE SCALE GENOMIC DNA]</scope>
    <source>
        <strain evidence="6 7">DSM 21228</strain>
    </source>
</reference>
<sequence>MMGKAGLGGLMKQAQKMQENMQKAQEEIAAMEVPGQSGGGLVSVVINGKHECKRVTIDPSLFEDDKDMVEDLVTAAFNDAVHKLEEASKERMAGVTAGMPMPPGFKMPF</sequence>
<accession>A0A1H4GTS8</accession>
<organism evidence="6 7">
    <name type="scientific">Thiothrix caldifontis</name>
    <dbReference type="NCBI Taxonomy" id="525918"/>
    <lineage>
        <taxon>Bacteria</taxon>
        <taxon>Pseudomonadati</taxon>
        <taxon>Pseudomonadota</taxon>
        <taxon>Gammaproteobacteria</taxon>
        <taxon>Thiotrichales</taxon>
        <taxon>Thiotrichaceae</taxon>
        <taxon>Thiothrix</taxon>
    </lineage>
</organism>
<name>A0A1H4GTS8_9GAMM</name>
<evidence type="ECO:0000256" key="5">
    <source>
        <dbReference type="SAM" id="MobiDB-lite"/>
    </source>
</evidence>
<evidence type="ECO:0000256" key="3">
    <source>
        <dbReference type="ARBA" id="ARBA00023125"/>
    </source>
</evidence>
<comment type="function">
    <text evidence="4">Binds to DNA and alters its conformation. May be involved in regulation of gene expression, nucleoid organization and DNA protection.</text>
</comment>
<feature type="region of interest" description="Disordered" evidence="5">
    <location>
        <begin position="1"/>
        <end position="23"/>
    </location>
</feature>
<evidence type="ECO:0000256" key="4">
    <source>
        <dbReference type="HAMAP-Rule" id="MF_00274"/>
    </source>
</evidence>
<evidence type="ECO:0000256" key="1">
    <source>
        <dbReference type="ARBA" id="ARBA00011738"/>
    </source>
</evidence>
<keyword evidence="7" id="KW-1185">Reference proteome</keyword>
<dbReference type="GO" id="GO:0003677">
    <property type="term" value="F:DNA binding"/>
    <property type="evidence" value="ECO:0007669"/>
    <property type="project" value="UniProtKB-UniRule"/>
</dbReference>
<proteinExistence type="inferred from homology"/>
<dbReference type="GO" id="GO:0043590">
    <property type="term" value="C:bacterial nucleoid"/>
    <property type="evidence" value="ECO:0007669"/>
    <property type="project" value="UniProtKB-UniRule"/>
</dbReference>
<keyword evidence="3 4" id="KW-0238">DNA-binding</keyword>
<keyword evidence="2 4" id="KW-0963">Cytoplasm</keyword>
<protein>
    <recommendedName>
        <fullName evidence="4">Nucleoid-associated protein SAMN05660964_03665</fullName>
    </recommendedName>
</protein>
<dbReference type="PANTHER" id="PTHR33449:SF1">
    <property type="entry name" value="NUCLEOID-ASSOCIATED PROTEIN YBAB"/>
    <property type="match status" value="1"/>
</dbReference>
<dbReference type="EMBL" id="FNQP01000039">
    <property type="protein sequence ID" value="SEB12248.1"/>
    <property type="molecule type" value="Genomic_DNA"/>
</dbReference>
<dbReference type="SUPFAM" id="SSF82607">
    <property type="entry name" value="YbaB-like"/>
    <property type="match status" value="1"/>
</dbReference>
<evidence type="ECO:0000313" key="6">
    <source>
        <dbReference type="EMBL" id="SEB12248.1"/>
    </source>
</evidence>